<dbReference type="InterPro" id="IPR015655">
    <property type="entry name" value="PP2C"/>
</dbReference>
<dbReference type="Proteomes" id="UP001254165">
    <property type="component" value="Unassembled WGS sequence"/>
</dbReference>
<evidence type="ECO:0000313" key="2">
    <source>
        <dbReference type="EMBL" id="MDT8897265.1"/>
    </source>
</evidence>
<organism evidence="2 3">
    <name type="scientific">Thermanaerothrix solaris</name>
    <dbReference type="NCBI Taxonomy" id="3058434"/>
    <lineage>
        <taxon>Bacteria</taxon>
        <taxon>Bacillati</taxon>
        <taxon>Chloroflexota</taxon>
        <taxon>Anaerolineae</taxon>
        <taxon>Anaerolineales</taxon>
        <taxon>Anaerolineaceae</taxon>
        <taxon>Thermanaerothrix</taxon>
    </lineage>
</organism>
<evidence type="ECO:0000259" key="1">
    <source>
        <dbReference type="PROSITE" id="PS51746"/>
    </source>
</evidence>
<dbReference type="Pfam" id="PF00481">
    <property type="entry name" value="PP2C"/>
    <property type="match status" value="1"/>
</dbReference>
<dbReference type="InterPro" id="IPR001932">
    <property type="entry name" value="PPM-type_phosphatase-like_dom"/>
</dbReference>
<dbReference type="SMART" id="SM00331">
    <property type="entry name" value="PP2C_SIG"/>
    <property type="match status" value="1"/>
</dbReference>
<dbReference type="InterPro" id="IPR036457">
    <property type="entry name" value="PPM-type-like_dom_sf"/>
</dbReference>
<proteinExistence type="predicted"/>
<dbReference type="RefSeq" id="WP_315623918.1">
    <property type="nucleotide sequence ID" value="NZ_JAUHMF010000001.1"/>
</dbReference>
<reference evidence="2 3" key="1">
    <citation type="submission" date="2023-07" db="EMBL/GenBank/DDBJ databases">
        <title>Novel species of Thermanaerothrix with wide hydrolytic capabilities.</title>
        <authorList>
            <person name="Zayulina K.S."/>
            <person name="Podosokorskaya O.A."/>
            <person name="Elcheninov A.G."/>
        </authorList>
    </citation>
    <scope>NUCLEOTIDE SEQUENCE [LARGE SCALE GENOMIC DNA]</scope>
    <source>
        <strain evidence="2 3">4228-RoL</strain>
    </source>
</reference>
<protein>
    <submittedName>
        <fullName evidence="2">Protein phosphatase 2C domain-containing protein</fullName>
    </submittedName>
</protein>
<dbReference type="PANTHER" id="PTHR47992">
    <property type="entry name" value="PROTEIN PHOSPHATASE"/>
    <property type="match status" value="1"/>
</dbReference>
<keyword evidence="3" id="KW-1185">Reference proteome</keyword>
<accession>A0ABU3NLN2</accession>
<evidence type="ECO:0000313" key="3">
    <source>
        <dbReference type="Proteomes" id="UP001254165"/>
    </source>
</evidence>
<dbReference type="PROSITE" id="PS51746">
    <property type="entry name" value="PPM_2"/>
    <property type="match status" value="1"/>
</dbReference>
<dbReference type="EMBL" id="JAUHMF010000001">
    <property type="protein sequence ID" value="MDT8897265.1"/>
    <property type="molecule type" value="Genomic_DNA"/>
</dbReference>
<dbReference type="SUPFAM" id="SSF81606">
    <property type="entry name" value="PP2C-like"/>
    <property type="match status" value="1"/>
</dbReference>
<feature type="domain" description="PPM-type phosphatase" evidence="1">
    <location>
        <begin position="50"/>
        <end position="299"/>
    </location>
</feature>
<name>A0ABU3NLN2_9CHLR</name>
<comment type="caution">
    <text evidence="2">The sequence shown here is derived from an EMBL/GenBank/DDBJ whole genome shotgun (WGS) entry which is preliminary data.</text>
</comment>
<dbReference type="Gene3D" id="3.60.40.10">
    <property type="entry name" value="PPM-type phosphatase domain"/>
    <property type="match status" value="1"/>
</dbReference>
<sequence>MIKFLERLLNRQKPKPSGNESGFVQTAPLSEEQLQPVTVMPLVIEPAHLLVGVGQSVGKQRERNEDALFSLSSILSDGNVELPFGVFIVADGMGGHEHGEIASGVAVRAMAEFILSRSYLPFLSMEDRQRSSLQEVMENGVVQAQQAVVRYAPGGGTTLTAALVVGEQVTLAHVGDSRAYFVYPDGRMQVVTQDHSLVHRLVELGQLSEQEAQVHPQRNVLYRALGQSEPFRPDIHTHPMPRPGFLLICSDGLWGVLSEKEMFQIITSARNPAIACKNLVDAANAAGGPDNISVILVQYL</sequence>
<dbReference type="SMART" id="SM00332">
    <property type="entry name" value="PP2Cc"/>
    <property type="match status" value="1"/>
</dbReference>
<gene>
    <name evidence="2" type="ORF">QYE77_03230</name>
</gene>
<dbReference type="CDD" id="cd00143">
    <property type="entry name" value="PP2Cc"/>
    <property type="match status" value="1"/>
</dbReference>